<dbReference type="Gene3D" id="3.40.50.410">
    <property type="entry name" value="von Willebrand factor, type A domain"/>
    <property type="match status" value="2"/>
</dbReference>
<dbReference type="Gene3D" id="2.60.120.260">
    <property type="entry name" value="Galactose-binding domain-like"/>
    <property type="match status" value="1"/>
</dbReference>
<feature type="signal peptide" evidence="2">
    <location>
        <begin position="1"/>
        <end position="30"/>
    </location>
</feature>
<evidence type="ECO:0000313" key="5">
    <source>
        <dbReference type="Proteomes" id="UP000027037"/>
    </source>
</evidence>
<comment type="caution">
    <text evidence="4">The sequence shown here is derived from an EMBL/GenBank/DDBJ whole genome shotgun (WGS) entry which is preliminary data.</text>
</comment>
<protein>
    <recommendedName>
        <fullName evidence="3">VWFA domain-containing protein</fullName>
    </recommendedName>
</protein>
<proteinExistence type="predicted"/>
<dbReference type="Pfam" id="PF13519">
    <property type="entry name" value="VWA_2"/>
    <property type="match status" value="1"/>
</dbReference>
<accession>A0A062U746</accession>
<organism evidence="4 5">
    <name type="scientific">Hyphomonas beringensis</name>
    <dbReference type="NCBI Taxonomy" id="1280946"/>
    <lineage>
        <taxon>Bacteria</taxon>
        <taxon>Pseudomonadati</taxon>
        <taxon>Pseudomonadota</taxon>
        <taxon>Alphaproteobacteria</taxon>
        <taxon>Hyphomonadales</taxon>
        <taxon>Hyphomonadaceae</taxon>
        <taxon>Hyphomonas</taxon>
    </lineage>
</organism>
<dbReference type="InterPro" id="IPR002035">
    <property type="entry name" value="VWF_A"/>
</dbReference>
<feature type="domain" description="VWFA" evidence="3">
    <location>
        <begin position="1230"/>
        <end position="1399"/>
    </location>
</feature>
<dbReference type="SMART" id="SM00327">
    <property type="entry name" value="VWA"/>
    <property type="match status" value="2"/>
</dbReference>
<feature type="domain" description="VWFA" evidence="3">
    <location>
        <begin position="1437"/>
        <end position="1627"/>
    </location>
</feature>
<dbReference type="CDD" id="cd00198">
    <property type="entry name" value="vWFA"/>
    <property type="match status" value="1"/>
</dbReference>
<evidence type="ECO:0000256" key="2">
    <source>
        <dbReference type="SAM" id="SignalP"/>
    </source>
</evidence>
<dbReference type="STRING" id="1280946.HY29_16980"/>
<evidence type="ECO:0000259" key="3">
    <source>
        <dbReference type="PROSITE" id="PS50234"/>
    </source>
</evidence>
<name>A0A062U746_9PROT</name>
<dbReference type="Pfam" id="PF00092">
    <property type="entry name" value="VWA"/>
    <property type="match status" value="1"/>
</dbReference>
<keyword evidence="2" id="KW-0732">Signal</keyword>
<feature type="region of interest" description="Disordered" evidence="1">
    <location>
        <begin position="163"/>
        <end position="192"/>
    </location>
</feature>
<dbReference type="InterPro" id="IPR036465">
    <property type="entry name" value="vWFA_dom_sf"/>
</dbReference>
<dbReference type="PATRIC" id="fig|1280946.3.peg.2554"/>
<reference evidence="4 5" key="1">
    <citation type="journal article" date="2014" name="Antonie Van Leeuwenhoek">
        <title>Hyphomonas beringensis sp. nov. and Hyphomonas chukchiensis sp. nov., isolated from surface seawater of the Bering Sea and Chukchi Sea.</title>
        <authorList>
            <person name="Li C."/>
            <person name="Lai Q."/>
            <person name="Li G."/>
            <person name="Dong C."/>
            <person name="Wang J."/>
            <person name="Liao Y."/>
            <person name="Shao Z."/>
        </authorList>
    </citation>
    <scope>NUCLEOTIDE SEQUENCE [LARGE SCALE GENOMIC DNA]</scope>
    <source>
        <strain evidence="4 5">25B14_1</strain>
    </source>
</reference>
<gene>
    <name evidence="4" type="ORF">HY29_16980</name>
</gene>
<evidence type="ECO:0000313" key="4">
    <source>
        <dbReference type="EMBL" id="KCZ53563.1"/>
    </source>
</evidence>
<sequence>MRMKMKLHRMRACTALVACAILLGMLPASAQMPDLSGMGAGPDTAKVPALESTPLVFTDGVAEVKLTLTGSTVYHFDVADAGDLYTISAEAADPVSIVLEANRIELNAENQPTGRTKLLSEATRGFGDRTARLPLTTFQPGRIYLGLAPLDPVEVTLKVERRSPPPAGAALPDAPGSASAGGDDITGPGNGKTQCVIPKRLSTNAITDLILVSSPQSRVEMVAYNARRQRLEARSGTGTASMTGIRGKDIAICVTSSLREGQSQWRLLARPGTQADGPTEPNANPALSARPDLTMGKTYTLPLDMGDVDAFSLAKLAAAGRFSIQVSSIADMRLCLRETDKKTECVDGKTLSLSPFLITQDTELSIENRSTYSADYELKLERLGEAANELLLEPNAGQDTQPLLDGEFRIGGSLSTADDRDTVGFHTGDTAQLWRIMVLGDAVRQIDLSDIRGKISDHRRGSSSGRRVVMPDVYLEPGPAYITVTGRPGDYKIIAKPLGAPRSDSEREPNGLMPRRLALGETVTGIATEGDDDLYSLYLPRDALVNVSLEAPAGAEYFLTFSAPSDVSERNLDRQVVPAGKWRKTVAIPAGEHVLRLQPRKGSPAEYKLSARYANPFPAPSPSPVKLSVANAPQVSAYSVFRQRATALLKITNTSREEVSGTLDFWFARPGIEVIPYTVTLAPGKTLSKPVSLMLPDDLYDGDLPFFVAVRDETGTILASTRGLVKADAGTRPVKPIPARHVPPEMAGGINLARTSLGAKWMESDGIGIGKNGDYQRGNPANAQNLLTLIDGYITQGKSHEGILSNGGKHVLSPVLDLPGDSPLTIVGVGINTRLDDPQGLLGFGIDVSNDAKSWREVLTGEHTEWGPTTYYAFPAGPTQAKYIRLRSTKRRGSETSPVSLSGFEVIAAPGKSGLKNLNIADKALGALVSGTRNMAADRHFQIDGEATKAVKLTGKGKGLTDFNNAITFRNQLTAEIASVEAVYPSDQRDTAPPYASAAIVFASAYGPTGPFQEIGRFDLPASPEPGQVVKYELPEWSSARAVKIEYEHAEGSYFQAPMMIRLIERPEDETYRSVLGTWGEFATSKSTVSQSAPDLMQIRATLVSWHKEVKNLLRRALRGGRRAPNEKPVASPASTALLAPGASFSQGFVAFGTQTETWRVPAEGQTNQLKIILRGSPGFDPAISAATAAGEAVKPVDIVATELRDEISYRFPVEPGSYLDIEISDPQHSVVFLMDQSASMASQIPKIRRAIIDFADDMVAARDAVQFKSFGGDWARENWVTDANTLRTALANYKGADNSAGEAALLDAARKLETQEGSRAIVMITDGDVNTQDGLMASLRAARARVFVIKTPSNSTMQNPTISQPLSLLWAGETGGEVSMVLQSEDISVAYARVKARLLGMKPYDIRAEAETVILKPGFLQVDAGTATGDRANGRSQMIILDASGSMLKRLGSQRRIDLAKTALGDYLTAQQARLDAGAGLETGLRIFGGEPESCDTELARPLAPFDKDRLASAISSVRPQNNAKTAIGAGLFAAGEDLKGAAYPASILLITDGEETCGGNPMLSIAHLKRLGIEARVDVVSYALEPEVDRAPFEAWAKAGGGLYIDAEDGADLQAALQTAALSRFKVYQGEDIIATGLAGQDAIKLSAGTYEVQVDGGERLSVTINPEKTTRLTEK</sequence>
<evidence type="ECO:0000256" key="1">
    <source>
        <dbReference type="SAM" id="MobiDB-lite"/>
    </source>
</evidence>
<dbReference type="eggNOG" id="COG2304">
    <property type="taxonomic scope" value="Bacteria"/>
</dbReference>
<feature type="chain" id="PRO_5001614229" description="VWFA domain-containing protein" evidence="2">
    <location>
        <begin position="31"/>
        <end position="1678"/>
    </location>
</feature>
<dbReference type="SUPFAM" id="SSF53300">
    <property type="entry name" value="vWA-like"/>
    <property type="match status" value="2"/>
</dbReference>
<dbReference type="PROSITE" id="PS50234">
    <property type="entry name" value="VWFA"/>
    <property type="match status" value="2"/>
</dbReference>
<keyword evidence="5" id="KW-1185">Reference proteome</keyword>
<dbReference type="EMBL" id="AWFF01000052">
    <property type="protein sequence ID" value="KCZ53563.1"/>
    <property type="molecule type" value="Genomic_DNA"/>
</dbReference>
<dbReference type="SUPFAM" id="SSF49785">
    <property type="entry name" value="Galactose-binding domain-like"/>
    <property type="match status" value="1"/>
</dbReference>
<dbReference type="Proteomes" id="UP000027037">
    <property type="component" value="Unassembled WGS sequence"/>
</dbReference>
<feature type="compositionally biased region" description="Low complexity" evidence="1">
    <location>
        <begin position="168"/>
        <end position="183"/>
    </location>
</feature>
<dbReference type="InterPro" id="IPR008979">
    <property type="entry name" value="Galactose-bd-like_sf"/>
</dbReference>
<feature type="region of interest" description="Disordered" evidence="1">
    <location>
        <begin position="271"/>
        <end position="291"/>
    </location>
</feature>